<feature type="compositionally biased region" description="Polar residues" evidence="1">
    <location>
        <begin position="250"/>
        <end position="260"/>
    </location>
</feature>
<name>A0ABP0QHU2_9DINO</name>
<evidence type="ECO:0000313" key="3">
    <source>
        <dbReference type="Proteomes" id="UP001642464"/>
    </source>
</evidence>
<accession>A0ABP0QHU2</accession>
<protein>
    <submittedName>
        <fullName evidence="2">Uncharacterized protein</fullName>
    </submittedName>
</protein>
<evidence type="ECO:0000256" key="1">
    <source>
        <dbReference type="SAM" id="MobiDB-lite"/>
    </source>
</evidence>
<feature type="region of interest" description="Disordered" evidence="1">
    <location>
        <begin position="223"/>
        <end position="260"/>
    </location>
</feature>
<keyword evidence="3" id="KW-1185">Reference proteome</keyword>
<organism evidence="2 3">
    <name type="scientific">Durusdinium trenchii</name>
    <dbReference type="NCBI Taxonomy" id="1381693"/>
    <lineage>
        <taxon>Eukaryota</taxon>
        <taxon>Sar</taxon>
        <taxon>Alveolata</taxon>
        <taxon>Dinophyceae</taxon>
        <taxon>Suessiales</taxon>
        <taxon>Symbiodiniaceae</taxon>
        <taxon>Durusdinium</taxon>
    </lineage>
</organism>
<evidence type="ECO:0000313" key="2">
    <source>
        <dbReference type="EMBL" id="CAK9087808.1"/>
    </source>
</evidence>
<sequence length="894" mass="98010">MSHLWKIEDFLAEITHLQELCARRPGSTVVQTLLNTLCQDWTLLHADVTVMDLLSVLAQRLAHMSVVSLKEHTKHQAVALILKIRNDQGKPAMTPHALHQLQKDFQALHKAATQGVAPGNGTYPPRPNDLGENWLQAACGNDRPECRQISLAPWMKKAPVRNTNLLLQATQCRTNGNVPQDTVAQLAQALLQAQSHRQPQVTFATQAATSQQEVLNNRPAATPMSQALPLTNGPTEQALPLATEPAVPQQKGQPSSNTNGQTLEELEAQAYQAIASKKKTKGMKRPDAASAGGMAAANVASPTSGARFIQVEQHGKQHLANTSETICDQPPPLKAKLAELLQFSSNLPKHSQSALAAILDKAKKSGIPDLHSSNHQKEARLQLLDDRHGGALGPLIQEANLVKDDGTTTTMLGIKLKASSGDTNLCFHLAMVLADGAAAKQVWSSKGDSGTKFCLLCANVHGQVAKHADEEPHEFHCATTQYSQLRLVTDQDLLDSCQRLHTRSSSCTKTTFAQWQQATGLTYSKHALMLNQPLLDKGVIRPATQFCHDWMRGVLQGTAPCVLHHLFTSLATEGFDCLPSLKNTSNVGKTPKANYFHQLFEKKNMEKSKNARKFTCTAAECLGIFPIVRHCMCTIIQPQGLCVAAVNAFLAMSEVIDQCHGGVQWKATARQSLLSAVEKANASFLAAWPEETMIKKWHWHLHLPDALSRFSTLPSCFTAERKHKSISALATKLTRTTSYEKHLLQQVLSTEICTLQQPDQFPNVCHMWKPKLATQQDQVALAPFLSQPCLQAQSSTVAILARGCQISGGDAIIFSEGNDQWKAALAIKHFQVFGLQTTLVQLWSIQNMDQYHAKCKATASNGLIPLSNILFPVPYSKSNDQVTVLLPYQCYSRR</sequence>
<reference evidence="2 3" key="1">
    <citation type="submission" date="2024-02" db="EMBL/GenBank/DDBJ databases">
        <authorList>
            <person name="Chen Y."/>
            <person name="Shah S."/>
            <person name="Dougan E. K."/>
            <person name="Thang M."/>
            <person name="Chan C."/>
        </authorList>
    </citation>
    <scope>NUCLEOTIDE SEQUENCE [LARGE SCALE GENOMIC DNA]</scope>
</reference>
<proteinExistence type="predicted"/>
<comment type="caution">
    <text evidence="2">The sequence shown here is derived from an EMBL/GenBank/DDBJ whole genome shotgun (WGS) entry which is preliminary data.</text>
</comment>
<dbReference type="Proteomes" id="UP001642464">
    <property type="component" value="Unassembled WGS sequence"/>
</dbReference>
<dbReference type="EMBL" id="CAXAMM010039620">
    <property type="protein sequence ID" value="CAK9087808.1"/>
    <property type="molecule type" value="Genomic_DNA"/>
</dbReference>
<feature type="compositionally biased region" description="Polar residues" evidence="1">
    <location>
        <begin position="223"/>
        <end position="235"/>
    </location>
</feature>
<gene>
    <name evidence="2" type="ORF">SCF082_LOCUS41505</name>
</gene>